<comment type="similarity">
    <text evidence="1 6 7">Belongs to the bacterial ribosomal protein bL21 family.</text>
</comment>
<comment type="function">
    <text evidence="6 7">This protein binds to 23S rRNA in the presence of protein L20.</text>
</comment>
<dbReference type="NCBIfam" id="TIGR00061">
    <property type="entry name" value="L21"/>
    <property type="match status" value="1"/>
</dbReference>
<evidence type="ECO:0000256" key="3">
    <source>
        <dbReference type="ARBA" id="ARBA00022884"/>
    </source>
</evidence>
<dbReference type="STRING" id="1385515.GCA_000423325_00526"/>
<gene>
    <name evidence="6" type="primary">rplU</name>
    <name evidence="8" type="ORF">N791_13190</name>
</gene>
<dbReference type="InterPro" id="IPR028909">
    <property type="entry name" value="bL21-like"/>
</dbReference>
<organism evidence="8 9">
    <name type="scientific">Lysobacter defluvii IMMIB APB-9 = DSM 18482</name>
    <dbReference type="NCBI Taxonomy" id="1385515"/>
    <lineage>
        <taxon>Bacteria</taxon>
        <taxon>Pseudomonadati</taxon>
        <taxon>Pseudomonadota</taxon>
        <taxon>Gammaproteobacteria</taxon>
        <taxon>Lysobacterales</taxon>
        <taxon>Lysobacteraceae</taxon>
        <taxon>Novilysobacter</taxon>
    </lineage>
</organism>
<dbReference type="PANTHER" id="PTHR21349:SF0">
    <property type="entry name" value="LARGE RIBOSOMAL SUBUNIT PROTEIN BL21M"/>
    <property type="match status" value="1"/>
</dbReference>
<dbReference type="OrthoDB" id="9813334at2"/>
<evidence type="ECO:0000256" key="6">
    <source>
        <dbReference type="HAMAP-Rule" id="MF_01363"/>
    </source>
</evidence>
<keyword evidence="3 6" id="KW-0694">RNA-binding</keyword>
<sequence length="106" mass="11798">MYAVVVTGGKQYRVMQGETLRVEKLEAEAGSEVTLDNVLMLGDSDGVKLGDEINGASVVAKVVGHGRADKVRIIKFRRRKHHMKRQGHRQHYTEIEITGIKAGDQK</sequence>
<evidence type="ECO:0000313" key="9">
    <source>
        <dbReference type="Proteomes" id="UP000030003"/>
    </source>
</evidence>
<proteinExistence type="inferred from homology"/>
<dbReference type="GO" id="GO:1990904">
    <property type="term" value="C:ribonucleoprotein complex"/>
    <property type="evidence" value="ECO:0007669"/>
    <property type="project" value="UniProtKB-KW"/>
</dbReference>
<dbReference type="eggNOG" id="COG0261">
    <property type="taxonomic scope" value="Bacteria"/>
</dbReference>
<dbReference type="InterPro" id="IPR018258">
    <property type="entry name" value="Ribosomal_bL21_CS"/>
</dbReference>
<reference evidence="8 9" key="1">
    <citation type="submission" date="2013-08" db="EMBL/GenBank/DDBJ databases">
        <title>Genomic analysis of Lysobacter defluvii.</title>
        <authorList>
            <person name="Wang Q."/>
            <person name="Wang G."/>
        </authorList>
    </citation>
    <scope>NUCLEOTIDE SEQUENCE [LARGE SCALE GENOMIC DNA]</scope>
    <source>
        <strain evidence="8 9">IMMIB APB-9</strain>
    </source>
</reference>
<keyword evidence="9" id="KW-1185">Reference proteome</keyword>
<evidence type="ECO:0000256" key="1">
    <source>
        <dbReference type="ARBA" id="ARBA00008563"/>
    </source>
</evidence>
<dbReference type="InterPro" id="IPR001787">
    <property type="entry name" value="Ribosomal_bL21"/>
</dbReference>
<dbReference type="Pfam" id="PF00829">
    <property type="entry name" value="Ribosomal_L21p"/>
    <property type="match status" value="1"/>
</dbReference>
<dbReference type="GO" id="GO:0005840">
    <property type="term" value="C:ribosome"/>
    <property type="evidence" value="ECO:0007669"/>
    <property type="project" value="UniProtKB-KW"/>
</dbReference>
<dbReference type="GO" id="GO:0006412">
    <property type="term" value="P:translation"/>
    <property type="evidence" value="ECO:0007669"/>
    <property type="project" value="UniProtKB-UniRule"/>
</dbReference>
<evidence type="ECO:0000256" key="2">
    <source>
        <dbReference type="ARBA" id="ARBA00022730"/>
    </source>
</evidence>
<dbReference type="SUPFAM" id="SSF141091">
    <property type="entry name" value="L21p-like"/>
    <property type="match status" value="1"/>
</dbReference>
<keyword evidence="5 6" id="KW-0687">Ribonucleoprotein</keyword>
<dbReference type="PANTHER" id="PTHR21349">
    <property type="entry name" value="50S RIBOSOMAL PROTEIN L21"/>
    <property type="match status" value="1"/>
</dbReference>
<dbReference type="RefSeq" id="WP_027069047.1">
    <property type="nucleotide sequence ID" value="NZ_AUHT01000005.1"/>
</dbReference>
<dbReference type="GO" id="GO:0003735">
    <property type="term" value="F:structural constituent of ribosome"/>
    <property type="evidence" value="ECO:0007669"/>
    <property type="project" value="InterPro"/>
</dbReference>
<dbReference type="InterPro" id="IPR036164">
    <property type="entry name" value="bL21-like_sf"/>
</dbReference>
<evidence type="ECO:0000256" key="4">
    <source>
        <dbReference type="ARBA" id="ARBA00022980"/>
    </source>
</evidence>
<dbReference type="HAMAP" id="MF_01363">
    <property type="entry name" value="Ribosomal_bL21"/>
    <property type="match status" value="1"/>
</dbReference>
<dbReference type="Proteomes" id="UP000030003">
    <property type="component" value="Unassembled WGS sequence"/>
</dbReference>
<accession>A0A0A0M4P1</accession>
<name>A0A0A0M4P1_9GAMM</name>
<evidence type="ECO:0000256" key="5">
    <source>
        <dbReference type="ARBA" id="ARBA00023274"/>
    </source>
</evidence>
<evidence type="ECO:0000256" key="7">
    <source>
        <dbReference type="RuleBase" id="RU000562"/>
    </source>
</evidence>
<comment type="subunit">
    <text evidence="6">Part of the 50S ribosomal subunit. Contacts protein L20.</text>
</comment>
<protein>
    <recommendedName>
        <fullName evidence="6">Large ribosomal subunit protein bL21</fullName>
    </recommendedName>
</protein>
<evidence type="ECO:0000313" key="8">
    <source>
        <dbReference type="EMBL" id="KGO98065.1"/>
    </source>
</evidence>
<dbReference type="AlphaFoldDB" id="A0A0A0M4P1"/>
<dbReference type="GO" id="GO:0019843">
    <property type="term" value="F:rRNA binding"/>
    <property type="evidence" value="ECO:0007669"/>
    <property type="project" value="UniProtKB-UniRule"/>
</dbReference>
<dbReference type="PROSITE" id="PS01169">
    <property type="entry name" value="RIBOSOMAL_L21"/>
    <property type="match status" value="1"/>
</dbReference>
<keyword evidence="2 6" id="KW-0699">rRNA-binding</keyword>
<keyword evidence="4 6" id="KW-0689">Ribosomal protein</keyword>
<dbReference type="GO" id="GO:0005737">
    <property type="term" value="C:cytoplasm"/>
    <property type="evidence" value="ECO:0007669"/>
    <property type="project" value="UniProtKB-ARBA"/>
</dbReference>
<comment type="caution">
    <text evidence="8">The sequence shown here is derived from an EMBL/GenBank/DDBJ whole genome shotgun (WGS) entry which is preliminary data.</text>
</comment>
<dbReference type="EMBL" id="AVBH01000138">
    <property type="protein sequence ID" value="KGO98065.1"/>
    <property type="molecule type" value="Genomic_DNA"/>
</dbReference>